<dbReference type="Gene3D" id="3.80.10.10">
    <property type="entry name" value="Ribonuclease Inhibitor"/>
    <property type="match status" value="1"/>
</dbReference>
<reference evidence="3 4" key="1">
    <citation type="submission" date="2018-02" db="EMBL/GenBank/DDBJ databases">
        <title>Complete genome sequencing of Faecalibacterium prausnitzii strains isolated from the human gut.</title>
        <authorList>
            <person name="Fitzgerald B.C."/>
            <person name="Shkoporov A.N."/>
            <person name="Ross P.R."/>
            <person name="Hill C."/>
        </authorList>
    </citation>
    <scope>NUCLEOTIDE SEQUENCE [LARGE SCALE GENOMIC DNA]</scope>
    <source>
        <strain evidence="3 4">APC922/41-1</strain>
    </source>
</reference>
<gene>
    <name evidence="3" type="ORF">C4N23_04735</name>
</gene>
<dbReference type="PANTHER" id="PTHR46652">
    <property type="entry name" value="LEUCINE-RICH REPEAT AND IQ DOMAIN-CONTAINING PROTEIN 1-RELATED"/>
    <property type="match status" value="1"/>
</dbReference>
<protein>
    <recommendedName>
        <fullName evidence="5">Leucine Rich repeats (2 copies)</fullName>
    </recommendedName>
</protein>
<evidence type="ECO:0000313" key="3">
    <source>
        <dbReference type="EMBL" id="RAW62401.1"/>
    </source>
</evidence>
<keyword evidence="4" id="KW-1185">Reference proteome</keyword>
<keyword evidence="2" id="KW-0677">Repeat</keyword>
<evidence type="ECO:0008006" key="5">
    <source>
        <dbReference type="Google" id="ProtNLM"/>
    </source>
</evidence>
<evidence type="ECO:0000256" key="2">
    <source>
        <dbReference type="ARBA" id="ARBA00022737"/>
    </source>
</evidence>
<sequence length="280" mass="30756">MEAHVRFVLDKPEGDILHSDVWNIQVLVLRASNADGFDVALEQPTSGDTFTFEMVETDPEVRHLYNGTAFQSLSVLNDLKHFDSLQYFSYSASQPYDELTDLSGLSACKGLKMLSIGNARPETLAPLEELQALQTLTLSNCGTLDLTPLGKLPALTSVSLSVDTLVSLEPLAQMEQLSYLGLTSGTTYPGLEPLVQTNIRYLNMGASMGDEKAYETLDYTPLAQMKSLVWLNLTHQARVDSALCGAILDSNKELKYLDISYTEAAKSGAKPKVEYLMDKT</sequence>
<accession>A0A329UIU5</accession>
<evidence type="ECO:0000313" key="4">
    <source>
        <dbReference type="Proteomes" id="UP000250429"/>
    </source>
</evidence>
<dbReference type="AlphaFoldDB" id="A0A329UIU5"/>
<dbReference type="EMBL" id="PRLC01000005">
    <property type="protein sequence ID" value="RAW62401.1"/>
    <property type="molecule type" value="Genomic_DNA"/>
</dbReference>
<dbReference type="SUPFAM" id="SSF52058">
    <property type="entry name" value="L domain-like"/>
    <property type="match status" value="1"/>
</dbReference>
<keyword evidence="1" id="KW-0433">Leucine-rich repeat</keyword>
<organism evidence="3 4">
    <name type="scientific">Faecalibacterium hattorii</name>
    <dbReference type="NCBI Taxonomy" id="2935520"/>
    <lineage>
        <taxon>Bacteria</taxon>
        <taxon>Bacillati</taxon>
        <taxon>Bacillota</taxon>
        <taxon>Clostridia</taxon>
        <taxon>Eubacteriales</taxon>
        <taxon>Oscillospiraceae</taxon>
        <taxon>Faecalibacterium</taxon>
    </lineage>
</organism>
<name>A0A329UIU5_9FIRM</name>
<dbReference type="InterPro" id="IPR050836">
    <property type="entry name" value="SDS22/Internalin_LRR"/>
</dbReference>
<evidence type="ECO:0000256" key="1">
    <source>
        <dbReference type="ARBA" id="ARBA00022614"/>
    </source>
</evidence>
<proteinExistence type="predicted"/>
<comment type="caution">
    <text evidence="3">The sequence shown here is derived from an EMBL/GenBank/DDBJ whole genome shotgun (WGS) entry which is preliminary data.</text>
</comment>
<dbReference type="InterPro" id="IPR032675">
    <property type="entry name" value="LRR_dom_sf"/>
</dbReference>
<dbReference type="PANTHER" id="PTHR46652:SF3">
    <property type="entry name" value="LEUCINE-RICH REPEAT-CONTAINING PROTEIN 9"/>
    <property type="match status" value="1"/>
</dbReference>
<dbReference type="Proteomes" id="UP000250429">
    <property type="component" value="Unassembled WGS sequence"/>
</dbReference>